<comment type="caution">
    <text evidence="10">The sequence shown here is derived from an EMBL/GenBank/DDBJ whole genome shotgun (WGS) entry which is preliminary data.</text>
</comment>
<name>A0A1X2IDS5_9FUNG</name>
<dbReference type="GO" id="GO:0005737">
    <property type="term" value="C:cytoplasm"/>
    <property type="evidence" value="ECO:0007669"/>
    <property type="project" value="TreeGrafter"/>
</dbReference>
<dbReference type="Gene3D" id="3.40.532.10">
    <property type="entry name" value="Peptidase C12, ubiquitin carboxyl-terminal hydrolase"/>
    <property type="match status" value="1"/>
</dbReference>
<dbReference type="Pfam" id="PF18031">
    <property type="entry name" value="UCH_C"/>
    <property type="match status" value="1"/>
</dbReference>
<evidence type="ECO:0000256" key="3">
    <source>
        <dbReference type="ARBA" id="ARBA00012759"/>
    </source>
</evidence>
<evidence type="ECO:0000256" key="5">
    <source>
        <dbReference type="ARBA" id="ARBA00022786"/>
    </source>
</evidence>
<evidence type="ECO:0000256" key="2">
    <source>
        <dbReference type="ARBA" id="ARBA00009326"/>
    </source>
</evidence>
<dbReference type="PROSITE" id="PS52048">
    <property type="entry name" value="UCH_DOMAIN"/>
    <property type="match status" value="1"/>
</dbReference>
<keyword evidence="4" id="KW-0645">Protease</keyword>
<dbReference type="Proteomes" id="UP000193560">
    <property type="component" value="Unassembled WGS sequence"/>
</dbReference>
<comment type="caution">
    <text evidence="8">Lacks conserved residue(s) required for the propagation of feature annotation.</text>
</comment>
<dbReference type="InterPro" id="IPR038765">
    <property type="entry name" value="Papain-like_cys_pep_sf"/>
</dbReference>
<comment type="catalytic activity">
    <reaction evidence="1">
        <text>Thiol-dependent hydrolysis of ester, thioester, amide, peptide and isopeptide bonds formed by the C-terminal Gly of ubiquitin (a 76-residue protein attached to proteins as an intracellular targeting signal).</text>
        <dbReference type="EC" id="3.4.19.12"/>
    </reaction>
</comment>
<evidence type="ECO:0000256" key="7">
    <source>
        <dbReference type="ARBA" id="ARBA00022807"/>
    </source>
</evidence>
<dbReference type="EMBL" id="MCGE01000014">
    <property type="protein sequence ID" value="ORZ14676.1"/>
    <property type="molecule type" value="Genomic_DNA"/>
</dbReference>
<comment type="similarity">
    <text evidence="2 8">Belongs to the peptidase C12 family.</text>
</comment>
<dbReference type="Pfam" id="PF01088">
    <property type="entry name" value="Peptidase_C12"/>
    <property type="match status" value="1"/>
</dbReference>
<evidence type="ECO:0000313" key="10">
    <source>
        <dbReference type="EMBL" id="ORZ14676.1"/>
    </source>
</evidence>
<keyword evidence="6 10" id="KW-0378">Hydrolase</keyword>
<dbReference type="GO" id="GO:0016579">
    <property type="term" value="P:protein deubiquitination"/>
    <property type="evidence" value="ECO:0007669"/>
    <property type="project" value="TreeGrafter"/>
</dbReference>
<dbReference type="SUPFAM" id="SSF54001">
    <property type="entry name" value="Cysteine proteinases"/>
    <property type="match status" value="1"/>
</dbReference>
<gene>
    <name evidence="10" type="ORF">BCR42DRAFT_417428</name>
</gene>
<evidence type="ECO:0000256" key="6">
    <source>
        <dbReference type="ARBA" id="ARBA00022801"/>
    </source>
</evidence>
<keyword evidence="11" id="KW-1185">Reference proteome</keyword>
<dbReference type="Gene3D" id="1.20.58.860">
    <property type="match status" value="1"/>
</dbReference>
<dbReference type="AlphaFoldDB" id="A0A1X2IDS5"/>
<accession>A0A1X2IDS5</accession>
<dbReference type="EC" id="3.4.19.12" evidence="3"/>
<evidence type="ECO:0000313" key="11">
    <source>
        <dbReference type="Proteomes" id="UP000193560"/>
    </source>
</evidence>
<evidence type="ECO:0000256" key="4">
    <source>
        <dbReference type="ARBA" id="ARBA00022670"/>
    </source>
</evidence>
<dbReference type="InterPro" id="IPR036959">
    <property type="entry name" value="Peptidase_C12_UCH_sf"/>
</dbReference>
<evidence type="ECO:0000259" key="9">
    <source>
        <dbReference type="PROSITE" id="PS52048"/>
    </source>
</evidence>
<sequence>MTREDSLEWLHMDPNPGLFTQLCLNMGVKDVQVEPILSIKRNFLCDQRPVYGIIVFLHQTPTSTPTPASKDDSVTPNDHMYFANQVVNNAYAMHALLSILLNCDIIKIGSTLTEFKDFTKDFPSTIKGLSLSNSHALRKSHNYVARSWPKQPKKKSAYQYISYIPFEGYLWELDGLKSGPLRLGPCTETNWLDRLQFELLRKTDRFQKQNMPYSMWSIIEDRRTVLQRKLVAKSNKTNNIETKLDEYYPEWRLMTDVQKWEEEYQYAMLNKHNVLGLDVAAHMTRHYQSRNDAMPSDPQCYDHDQFNFKEQMDTWLQTKDEILRIYNDLGKEEEKHQHYQCDTVRRQHDYDPFITAYLEALQSQGLLDQIITGST</sequence>
<protein>
    <recommendedName>
        <fullName evidence="3">ubiquitinyl hydrolase 1</fullName>
        <ecNumber evidence="3">3.4.19.12</ecNumber>
    </recommendedName>
</protein>
<keyword evidence="5" id="KW-0833">Ubl conjugation pathway</keyword>
<feature type="domain" description="UCH catalytic" evidence="9">
    <location>
        <begin position="8"/>
        <end position="220"/>
    </location>
</feature>
<dbReference type="InterPro" id="IPR041507">
    <property type="entry name" value="UCH_C"/>
</dbReference>
<dbReference type="PANTHER" id="PTHR10589:SF16">
    <property type="entry name" value="UBIQUITIN CARBOXYL-TERMINAL HYDROLASE ISOZYME L5"/>
    <property type="match status" value="1"/>
</dbReference>
<dbReference type="GO" id="GO:0004843">
    <property type="term" value="F:cysteine-type deubiquitinase activity"/>
    <property type="evidence" value="ECO:0007669"/>
    <property type="project" value="UniProtKB-EC"/>
</dbReference>
<proteinExistence type="inferred from homology"/>
<dbReference type="PANTHER" id="PTHR10589">
    <property type="entry name" value="UBIQUITIN CARBOXYL-TERMINAL HYDROLASE"/>
    <property type="match status" value="1"/>
</dbReference>
<dbReference type="OrthoDB" id="1924260at2759"/>
<dbReference type="InterPro" id="IPR001578">
    <property type="entry name" value="Peptidase_C12_UCH"/>
</dbReference>
<evidence type="ECO:0000256" key="8">
    <source>
        <dbReference type="PROSITE-ProRule" id="PRU01393"/>
    </source>
</evidence>
<dbReference type="GO" id="GO:0006511">
    <property type="term" value="P:ubiquitin-dependent protein catabolic process"/>
    <property type="evidence" value="ECO:0007669"/>
    <property type="project" value="InterPro"/>
</dbReference>
<keyword evidence="7" id="KW-0788">Thiol protease</keyword>
<reference evidence="10 11" key="1">
    <citation type="submission" date="2016-07" db="EMBL/GenBank/DDBJ databases">
        <title>Pervasive Adenine N6-methylation of Active Genes in Fungi.</title>
        <authorList>
            <consortium name="DOE Joint Genome Institute"/>
            <person name="Mondo S.J."/>
            <person name="Dannebaum R.O."/>
            <person name="Kuo R.C."/>
            <person name="Labutti K."/>
            <person name="Haridas S."/>
            <person name="Kuo A."/>
            <person name="Salamov A."/>
            <person name="Ahrendt S.R."/>
            <person name="Lipzen A."/>
            <person name="Sullivan W."/>
            <person name="Andreopoulos W.B."/>
            <person name="Clum A."/>
            <person name="Lindquist E."/>
            <person name="Daum C."/>
            <person name="Ramamoorthy G.K."/>
            <person name="Gryganskyi A."/>
            <person name="Culley D."/>
            <person name="Magnuson J.K."/>
            <person name="James T.Y."/>
            <person name="O'Malley M.A."/>
            <person name="Stajich J.E."/>
            <person name="Spatafora J.W."/>
            <person name="Visel A."/>
            <person name="Grigoriev I.V."/>
        </authorList>
    </citation>
    <scope>NUCLEOTIDE SEQUENCE [LARGE SCALE GENOMIC DNA]</scope>
    <source>
        <strain evidence="10 11">NRRL 1336</strain>
    </source>
</reference>
<dbReference type="STRING" id="90262.A0A1X2IDS5"/>
<organism evidence="10 11">
    <name type="scientific">Absidia repens</name>
    <dbReference type="NCBI Taxonomy" id="90262"/>
    <lineage>
        <taxon>Eukaryota</taxon>
        <taxon>Fungi</taxon>
        <taxon>Fungi incertae sedis</taxon>
        <taxon>Mucoromycota</taxon>
        <taxon>Mucoromycotina</taxon>
        <taxon>Mucoromycetes</taxon>
        <taxon>Mucorales</taxon>
        <taxon>Cunninghamellaceae</taxon>
        <taxon>Absidia</taxon>
    </lineage>
</organism>
<evidence type="ECO:0000256" key="1">
    <source>
        <dbReference type="ARBA" id="ARBA00000707"/>
    </source>
</evidence>